<keyword evidence="3" id="KW-0456">Lyase</keyword>
<dbReference type="InterPro" id="IPR027521">
    <property type="entry name" value="Usb1"/>
</dbReference>
<evidence type="ECO:0000256" key="7">
    <source>
        <dbReference type="SAM" id="MobiDB-lite"/>
    </source>
</evidence>
<dbReference type="STRING" id="112090.W4FME1"/>
<dbReference type="GO" id="GO:0016829">
    <property type="term" value="F:lyase activity"/>
    <property type="evidence" value="ECO:0007669"/>
    <property type="project" value="UniProtKB-KW"/>
</dbReference>
<gene>
    <name evidence="8" type="ORF">H257_15442</name>
</gene>
<dbReference type="PANTHER" id="PTHR13522:SF3">
    <property type="entry name" value="U6 SNRNA PHOSPHODIESTERASE 1"/>
    <property type="match status" value="1"/>
</dbReference>
<dbReference type="AlphaFoldDB" id="W4FME1"/>
<dbReference type="EMBL" id="KI913183">
    <property type="protein sequence ID" value="ETV68635.1"/>
    <property type="molecule type" value="Genomic_DNA"/>
</dbReference>
<protein>
    <recommendedName>
        <fullName evidence="5">U6 snRNA phosphodiesterase 1</fullName>
    </recommendedName>
    <alternativeName>
        <fullName evidence="6">3'-5' RNA exonuclease USB1</fullName>
    </alternativeName>
</protein>
<evidence type="ECO:0000256" key="5">
    <source>
        <dbReference type="ARBA" id="ARBA00029543"/>
    </source>
</evidence>
<evidence type="ECO:0000313" key="8">
    <source>
        <dbReference type="EMBL" id="ETV68635.1"/>
    </source>
</evidence>
<keyword evidence="1" id="KW-0540">Nuclease</keyword>
<sequence>MAATLVAYSDSGSDLESDEDDLRTKKRPRVEERSTSAAWTRTFPHVDGNWPSYVSFQGTYLPAPSVRRHALSLTCSCVHISVHPTKLMRKMAEYAMHQAQARAGLTDLQLVPMESPSTENSDGNDQAKAESMFHLSLSRTFVLTRAQIDPFVAALRLALRYRKRLRVSVQGLRVLINDERTRLFATVPVVSGAADVCHVIRCVDKCLAQFHREVYYADPLPHISVGSSTCILPALTSFDQEETSSLPPPVPLDLHQVHVTIGNKHFTIPLK</sequence>
<dbReference type="OrthoDB" id="49151at2759"/>
<dbReference type="VEuPathDB" id="FungiDB:H257_15442"/>
<accession>W4FME1</accession>
<keyword evidence="2" id="KW-0378">Hydrolase</keyword>
<evidence type="ECO:0000256" key="2">
    <source>
        <dbReference type="ARBA" id="ARBA00022801"/>
    </source>
</evidence>
<organism evidence="8">
    <name type="scientific">Aphanomyces astaci</name>
    <name type="common">Crayfish plague agent</name>
    <dbReference type="NCBI Taxonomy" id="112090"/>
    <lineage>
        <taxon>Eukaryota</taxon>
        <taxon>Sar</taxon>
        <taxon>Stramenopiles</taxon>
        <taxon>Oomycota</taxon>
        <taxon>Saprolegniomycetes</taxon>
        <taxon>Saprolegniales</taxon>
        <taxon>Verrucalvaceae</taxon>
        <taxon>Aphanomyces</taxon>
    </lineage>
</organism>
<dbReference type="Pfam" id="PF09749">
    <property type="entry name" value="HVSL"/>
    <property type="match status" value="1"/>
</dbReference>
<evidence type="ECO:0000256" key="4">
    <source>
        <dbReference type="ARBA" id="ARBA00023242"/>
    </source>
</evidence>
<keyword evidence="4" id="KW-0539">Nucleus</keyword>
<evidence type="ECO:0000256" key="1">
    <source>
        <dbReference type="ARBA" id="ARBA00022722"/>
    </source>
</evidence>
<dbReference type="Gene3D" id="3.90.1140.10">
    <property type="entry name" value="Cyclic phosphodiesterase"/>
    <property type="match status" value="1"/>
</dbReference>
<reference evidence="8" key="1">
    <citation type="submission" date="2013-12" db="EMBL/GenBank/DDBJ databases">
        <title>The Genome Sequence of Aphanomyces astaci APO3.</title>
        <authorList>
            <consortium name="The Broad Institute Genomics Platform"/>
            <person name="Russ C."/>
            <person name="Tyler B."/>
            <person name="van West P."/>
            <person name="Dieguez-Uribeondo J."/>
            <person name="Young S.K."/>
            <person name="Zeng Q."/>
            <person name="Gargeya S."/>
            <person name="Fitzgerald M."/>
            <person name="Abouelleil A."/>
            <person name="Alvarado L."/>
            <person name="Chapman S.B."/>
            <person name="Gainer-Dewar J."/>
            <person name="Goldberg J."/>
            <person name="Griggs A."/>
            <person name="Gujja S."/>
            <person name="Hansen M."/>
            <person name="Howarth C."/>
            <person name="Imamovic A."/>
            <person name="Ireland A."/>
            <person name="Larimer J."/>
            <person name="McCowan C."/>
            <person name="Murphy C."/>
            <person name="Pearson M."/>
            <person name="Poon T.W."/>
            <person name="Priest M."/>
            <person name="Roberts A."/>
            <person name="Saif S."/>
            <person name="Shea T."/>
            <person name="Sykes S."/>
            <person name="Wortman J."/>
            <person name="Nusbaum C."/>
            <person name="Birren B."/>
        </authorList>
    </citation>
    <scope>NUCLEOTIDE SEQUENCE [LARGE SCALE GENOMIC DNA]</scope>
    <source>
        <strain evidence="8">APO3</strain>
    </source>
</reference>
<dbReference type="GeneID" id="20817438"/>
<name>W4FME1_APHAT</name>
<evidence type="ECO:0000256" key="6">
    <source>
        <dbReference type="ARBA" id="ARBA00030030"/>
    </source>
</evidence>
<dbReference type="PANTHER" id="PTHR13522">
    <property type="entry name" value="U6 SNRNA PHOSPHODIESTERASE 1"/>
    <property type="match status" value="1"/>
</dbReference>
<dbReference type="RefSeq" id="XP_009841860.1">
    <property type="nucleotide sequence ID" value="XM_009843558.1"/>
</dbReference>
<dbReference type="GO" id="GO:0005634">
    <property type="term" value="C:nucleus"/>
    <property type="evidence" value="ECO:0007669"/>
    <property type="project" value="TreeGrafter"/>
</dbReference>
<dbReference type="GO" id="GO:0000175">
    <property type="term" value="F:3'-5'-RNA exonuclease activity"/>
    <property type="evidence" value="ECO:0007669"/>
    <property type="project" value="TreeGrafter"/>
</dbReference>
<proteinExistence type="predicted"/>
<feature type="region of interest" description="Disordered" evidence="7">
    <location>
        <begin position="1"/>
        <end position="34"/>
    </location>
</feature>
<dbReference type="GO" id="GO:0034477">
    <property type="term" value="P:U6 snRNA 3'-end processing"/>
    <property type="evidence" value="ECO:0007669"/>
    <property type="project" value="InterPro"/>
</dbReference>
<evidence type="ECO:0000256" key="3">
    <source>
        <dbReference type="ARBA" id="ARBA00023239"/>
    </source>
</evidence>